<evidence type="ECO:0000256" key="12">
    <source>
        <dbReference type="ARBA" id="ARBA00044668"/>
    </source>
</evidence>
<dbReference type="GO" id="GO:0005366">
    <property type="term" value="F:myo-inositol:proton symporter activity"/>
    <property type="evidence" value="ECO:0007669"/>
    <property type="project" value="TreeGrafter"/>
</dbReference>
<dbReference type="InterPro" id="IPR003663">
    <property type="entry name" value="Sugar/inositol_transpt"/>
</dbReference>
<feature type="transmembrane region" description="Helical" evidence="16">
    <location>
        <begin position="242"/>
        <end position="265"/>
    </location>
</feature>
<feature type="transmembrane region" description="Helical" evidence="16">
    <location>
        <begin position="178"/>
        <end position="200"/>
    </location>
</feature>
<keyword evidence="4" id="KW-0813">Transport</keyword>
<name>A0A9N8DYF4_9STRA</name>
<feature type="transmembrane region" description="Helical" evidence="16">
    <location>
        <begin position="212"/>
        <end position="230"/>
    </location>
</feature>
<dbReference type="OrthoDB" id="6339427at2759"/>
<evidence type="ECO:0000259" key="17">
    <source>
        <dbReference type="PROSITE" id="PS50850"/>
    </source>
</evidence>
<keyword evidence="6 16" id="KW-1133">Transmembrane helix</keyword>
<comment type="subcellular location">
    <subcellularLocation>
        <location evidence="1">Membrane</location>
        <topology evidence="1">Multi-pass membrane protein</topology>
    </subcellularLocation>
</comment>
<feature type="compositionally biased region" description="Polar residues" evidence="15">
    <location>
        <begin position="671"/>
        <end position="689"/>
    </location>
</feature>
<comment type="catalytic activity">
    <reaction evidence="12">
        <text>D-glucosamine(out) = D-glucosamine(in)</text>
        <dbReference type="Rhea" id="RHEA:78423"/>
        <dbReference type="ChEBI" id="CHEBI:58723"/>
    </reaction>
    <physiologicalReaction direction="left-to-right" evidence="12">
        <dbReference type="Rhea" id="RHEA:78424"/>
    </physiologicalReaction>
</comment>
<dbReference type="PANTHER" id="PTHR48020:SF12">
    <property type="entry name" value="PROTON MYO-INOSITOL COTRANSPORTER"/>
    <property type="match status" value="1"/>
</dbReference>
<feature type="transmembrane region" description="Helical" evidence="16">
    <location>
        <begin position="420"/>
        <end position="441"/>
    </location>
</feature>
<comment type="subunit">
    <text evidence="3">Homodimer.</text>
</comment>
<dbReference type="GO" id="GO:0016324">
    <property type="term" value="C:apical plasma membrane"/>
    <property type="evidence" value="ECO:0007669"/>
    <property type="project" value="TreeGrafter"/>
</dbReference>
<evidence type="ECO:0000256" key="8">
    <source>
        <dbReference type="ARBA" id="ARBA00044637"/>
    </source>
</evidence>
<evidence type="ECO:0000256" key="13">
    <source>
        <dbReference type="ARBA" id="ARBA00044710"/>
    </source>
</evidence>
<accession>A0A9N8DYF4</accession>
<dbReference type="AlphaFoldDB" id="A0A9N8DYF4"/>
<dbReference type="SUPFAM" id="SSF103473">
    <property type="entry name" value="MFS general substrate transporter"/>
    <property type="match status" value="1"/>
</dbReference>
<feature type="transmembrane region" description="Helical" evidence="16">
    <location>
        <begin position="354"/>
        <end position="378"/>
    </location>
</feature>
<keyword evidence="5 16" id="KW-0812">Transmembrane</keyword>
<dbReference type="InterPro" id="IPR005829">
    <property type="entry name" value="Sugar_transporter_CS"/>
</dbReference>
<dbReference type="Proteomes" id="UP001153069">
    <property type="component" value="Unassembled WGS sequence"/>
</dbReference>
<comment type="catalytic activity">
    <reaction evidence="11">
        <text>D-mannose(out) = D-mannose(in)</text>
        <dbReference type="Rhea" id="RHEA:78391"/>
        <dbReference type="ChEBI" id="CHEBI:4208"/>
    </reaction>
    <physiologicalReaction direction="left-to-right" evidence="11">
        <dbReference type="Rhea" id="RHEA:78392"/>
    </physiologicalReaction>
</comment>
<evidence type="ECO:0000256" key="15">
    <source>
        <dbReference type="SAM" id="MobiDB-lite"/>
    </source>
</evidence>
<keyword evidence="7 16" id="KW-0472">Membrane</keyword>
<comment type="similarity">
    <text evidence="2">Belongs to the major facilitator superfamily. Sugar transporter (TC 2.A.1.1) family.</text>
</comment>
<dbReference type="InterPro" id="IPR036259">
    <property type="entry name" value="MFS_trans_sf"/>
</dbReference>
<feature type="region of interest" description="Disordered" evidence="15">
    <location>
        <begin position="671"/>
        <end position="699"/>
    </location>
</feature>
<dbReference type="Pfam" id="PF00083">
    <property type="entry name" value="Sugar_tr"/>
    <property type="match status" value="2"/>
</dbReference>
<gene>
    <name evidence="18" type="ORF">SEMRO_446_G144640.1</name>
</gene>
<dbReference type="InterPro" id="IPR050814">
    <property type="entry name" value="Myo-inositol_Transporter"/>
</dbReference>
<dbReference type="EMBL" id="CAICTM010000445">
    <property type="protein sequence ID" value="CAB9510645.1"/>
    <property type="molecule type" value="Genomic_DNA"/>
</dbReference>
<feature type="transmembrane region" description="Helical" evidence="16">
    <location>
        <begin position="155"/>
        <end position="172"/>
    </location>
</feature>
<sequence length="699" mass="74578">MSASMSASLSDTGSEGSLLDEERPFLVSCSTTSTSTTSSTRTNSPTMMTTTSIISTTVAEDQEDAACSAAAQALLSRQLSVSHRMRVLTFFAAIGGFLSGYNTGVIAGALLPLKRVFDLSSEQEEAIVSATIVSACIASIVGGTLNTYHGRRGTLLLAAAIFTGGALLLWTAQNYTCILIGEILLGIGIGLESLTSPLYIAEVAKPSMRGKLVSAYALMMCMGQFVAGIMDGVYAHLLPDGWAWRAMFGTAMVPGMVMFTGFLGLPESPSWLMMASTSTNNTSCSMEQQAFTILQSVRDTDQEVELELQSLRQTARHVTTTTQDDNNDNTPHNHKTSILTSFTQMTRDVATRNALLVGCGLMILQQICGVNGVLYYAASVYEMAGFDELTSIWLSAFTAFAQIIGLALAVVLIETAGRRVLVLTSLCGIGLASLGLGYSFYAARIYSPSTLYIDPACAAQPALVWDGITRNCWDCTSIPGCGFCGNACVRGTPDGPLFMAGESQFSCPADTDWSYNVCENPYGYLSVVFMVVYLIVFGMGMAGLPWTVNSEIYPVRFRSLAVSFSTGTNWLSNLLVSSTFLTINSPAVLTSYGSFYLYATLCFVGAATMYVYLPETKGLSMAQIEVAFEHLGSRDNMTSSTTITGEQAPLLSSHKYDIDPQTGAFGTCKSTSYGTSSKQGDATVQTCDSSDAETPPEPL</sequence>
<evidence type="ECO:0000256" key="16">
    <source>
        <dbReference type="SAM" id="Phobius"/>
    </source>
</evidence>
<evidence type="ECO:0000256" key="14">
    <source>
        <dbReference type="ARBA" id="ARBA00044780"/>
    </source>
</evidence>
<feature type="transmembrane region" description="Helical" evidence="16">
    <location>
        <begin position="87"/>
        <end position="111"/>
    </location>
</feature>
<comment type="catalytic activity">
    <reaction evidence="8">
        <text>D-galactose(in) = D-galactose(out)</text>
        <dbReference type="Rhea" id="RHEA:34915"/>
        <dbReference type="ChEBI" id="CHEBI:4139"/>
    </reaction>
    <physiologicalReaction direction="right-to-left" evidence="8">
        <dbReference type="Rhea" id="RHEA:34917"/>
    </physiologicalReaction>
</comment>
<feature type="domain" description="Major facilitator superfamily (MFS) profile" evidence="17">
    <location>
        <begin position="88"/>
        <end position="617"/>
    </location>
</feature>
<comment type="catalytic activity">
    <reaction evidence="13">
        <text>D-fructose(out) = D-fructose(in)</text>
        <dbReference type="Rhea" id="RHEA:60372"/>
        <dbReference type="ChEBI" id="CHEBI:37721"/>
    </reaction>
    <physiologicalReaction direction="left-to-right" evidence="13">
        <dbReference type="Rhea" id="RHEA:60373"/>
    </physiologicalReaction>
</comment>
<evidence type="ECO:0000256" key="5">
    <source>
        <dbReference type="ARBA" id="ARBA00022692"/>
    </source>
</evidence>
<evidence type="ECO:0000256" key="3">
    <source>
        <dbReference type="ARBA" id="ARBA00011738"/>
    </source>
</evidence>
<evidence type="ECO:0000256" key="7">
    <source>
        <dbReference type="ARBA" id="ARBA00023136"/>
    </source>
</evidence>
<dbReference type="PROSITE" id="PS00217">
    <property type="entry name" value="SUGAR_TRANSPORT_2"/>
    <property type="match status" value="1"/>
</dbReference>
<evidence type="ECO:0000256" key="6">
    <source>
        <dbReference type="ARBA" id="ARBA00022989"/>
    </source>
</evidence>
<evidence type="ECO:0000256" key="1">
    <source>
        <dbReference type="ARBA" id="ARBA00004141"/>
    </source>
</evidence>
<feature type="transmembrane region" description="Helical" evidence="16">
    <location>
        <begin position="522"/>
        <end position="548"/>
    </location>
</feature>
<evidence type="ECO:0000256" key="2">
    <source>
        <dbReference type="ARBA" id="ARBA00010992"/>
    </source>
</evidence>
<evidence type="ECO:0000256" key="4">
    <source>
        <dbReference type="ARBA" id="ARBA00022448"/>
    </source>
</evidence>
<protein>
    <recommendedName>
        <fullName evidence="14">Hexose transporter 1</fullName>
    </recommendedName>
</protein>
<feature type="transmembrane region" description="Helical" evidence="16">
    <location>
        <begin position="560"/>
        <end position="583"/>
    </location>
</feature>
<dbReference type="PRINTS" id="PR00171">
    <property type="entry name" value="SUGRTRNSPORT"/>
</dbReference>
<feature type="transmembrane region" description="Helical" evidence="16">
    <location>
        <begin position="390"/>
        <end position="413"/>
    </location>
</feature>
<dbReference type="InterPro" id="IPR020846">
    <property type="entry name" value="MFS_dom"/>
</dbReference>
<evidence type="ECO:0000256" key="9">
    <source>
        <dbReference type="ARBA" id="ARBA00044648"/>
    </source>
</evidence>
<comment type="catalytic activity">
    <reaction evidence="10">
        <text>D-xylose(out) = D-xylose(in)</text>
        <dbReference type="Rhea" id="RHEA:78427"/>
        <dbReference type="ChEBI" id="CHEBI:53455"/>
    </reaction>
    <physiologicalReaction direction="left-to-right" evidence="10">
        <dbReference type="Rhea" id="RHEA:78428"/>
    </physiologicalReaction>
</comment>
<dbReference type="PROSITE" id="PS50850">
    <property type="entry name" value="MFS"/>
    <property type="match status" value="1"/>
</dbReference>
<evidence type="ECO:0000313" key="18">
    <source>
        <dbReference type="EMBL" id="CAB9510645.1"/>
    </source>
</evidence>
<comment type="catalytic activity">
    <reaction evidence="9">
        <text>D-glucose(out) = D-glucose(in)</text>
        <dbReference type="Rhea" id="RHEA:60376"/>
        <dbReference type="ChEBI" id="CHEBI:4167"/>
    </reaction>
    <physiologicalReaction direction="left-to-right" evidence="9">
        <dbReference type="Rhea" id="RHEA:60377"/>
    </physiologicalReaction>
</comment>
<dbReference type="PANTHER" id="PTHR48020">
    <property type="entry name" value="PROTON MYO-INOSITOL COTRANSPORTER"/>
    <property type="match status" value="1"/>
</dbReference>
<feature type="transmembrane region" description="Helical" evidence="16">
    <location>
        <begin position="595"/>
        <end position="613"/>
    </location>
</feature>
<dbReference type="Gene3D" id="1.20.1250.20">
    <property type="entry name" value="MFS general substrate transporter like domains"/>
    <property type="match status" value="2"/>
</dbReference>
<comment type="caution">
    <text evidence="18">The sequence shown here is derived from an EMBL/GenBank/DDBJ whole genome shotgun (WGS) entry which is preliminary data.</text>
</comment>
<evidence type="ECO:0000256" key="10">
    <source>
        <dbReference type="ARBA" id="ARBA00044656"/>
    </source>
</evidence>
<keyword evidence="19" id="KW-1185">Reference proteome</keyword>
<evidence type="ECO:0000313" key="19">
    <source>
        <dbReference type="Proteomes" id="UP001153069"/>
    </source>
</evidence>
<organism evidence="18 19">
    <name type="scientific">Seminavis robusta</name>
    <dbReference type="NCBI Taxonomy" id="568900"/>
    <lineage>
        <taxon>Eukaryota</taxon>
        <taxon>Sar</taxon>
        <taxon>Stramenopiles</taxon>
        <taxon>Ochrophyta</taxon>
        <taxon>Bacillariophyta</taxon>
        <taxon>Bacillariophyceae</taxon>
        <taxon>Bacillariophycidae</taxon>
        <taxon>Naviculales</taxon>
        <taxon>Naviculaceae</taxon>
        <taxon>Seminavis</taxon>
    </lineage>
</organism>
<reference evidence="18" key="1">
    <citation type="submission" date="2020-06" db="EMBL/GenBank/DDBJ databases">
        <authorList>
            <consortium name="Plant Systems Biology data submission"/>
        </authorList>
    </citation>
    <scope>NUCLEOTIDE SEQUENCE</scope>
    <source>
        <strain evidence="18">D6</strain>
    </source>
</reference>
<proteinExistence type="inferred from homology"/>
<dbReference type="InterPro" id="IPR005828">
    <property type="entry name" value="MFS_sugar_transport-like"/>
</dbReference>
<feature type="transmembrane region" description="Helical" evidence="16">
    <location>
        <begin position="126"/>
        <end position="148"/>
    </location>
</feature>
<evidence type="ECO:0000256" key="11">
    <source>
        <dbReference type="ARBA" id="ARBA00044662"/>
    </source>
</evidence>